<dbReference type="Proteomes" id="UP000000435">
    <property type="component" value="Chromosome"/>
</dbReference>
<sequence>MHSVQYTHTIIQYNNLHNQIIITNSLQAYTDILKTHTTIHYAYTHNTHISYNTNISLYFEYTCIKKLNNLYSNLCNQIIS</sequence>
<accession>A0ACA6AW35</accession>
<proteinExistence type="predicted"/>
<keyword evidence="2" id="KW-1185">Reference proteome</keyword>
<gene>
    <name evidence="1" type="ordered locus">Ecaj_0644</name>
</gene>
<name>A0ACA6AW35_EHRCJ</name>
<evidence type="ECO:0000313" key="2">
    <source>
        <dbReference type="Proteomes" id="UP000000435"/>
    </source>
</evidence>
<dbReference type="EMBL" id="CP000107">
    <property type="protein sequence ID" value="AAZ68678.1"/>
    <property type="molecule type" value="Genomic_DNA"/>
</dbReference>
<protein>
    <submittedName>
        <fullName evidence="1">Uncharacterized protein</fullName>
    </submittedName>
</protein>
<reference evidence="2" key="1">
    <citation type="journal article" date="2006" name="J. Bacteriol.">
        <title>The genome of the obligately intracellular bacterium Ehrlichia canis reveals themes of complex membrane structure and immune evasion strategies.</title>
        <authorList>
            <person name="Mavromatis K."/>
            <person name="Doyle C.K."/>
            <person name="Lykidis A."/>
            <person name="Ivanova N."/>
            <person name="Francino M.P."/>
            <person name="Chain P."/>
            <person name="Shin M."/>
            <person name="Malfatti S."/>
            <person name="Larimer F."/>
            <person name="Copeland A."/>
            <person name="Detter J.C."/>
            <person name="Land M."/>
            <person name="Richardson P.M."/>
            <person name="Yu X.J."/>
            <person name="Walker D.H."/>
            <person name="McBride J.W."/>
            <person name="Kyrpides N.C."/>
        </authorList>
    </citation>
    <scope>NUCLEOTIDE SEQUENCE [LARGE SCALE GENOMIC DNA]</scope>
    <source>
        <strain evidence="2">Jake</strain>
    </source>
</reference>
<evidence type="ECO:0000313" key="1">
    <source>
        <dbReference type="EMBL" id="AAZ68678.1"/>
    </source>
</evidence>
<organism evidence="1 2">
    <name type="scientific">Ehrlichia canis (strain Jake)</name>
    <dbReference type="NCBI Taxonomy" id="269484"/>
    <lineage>
        <taxon>Bacteria</taxon>
        <taxon>Pseudomonadati</taxon>
        <taxon>Pseudomonadota</taxon>
        <taxon>Alphaproteobacteria</taxon>
        <taxon>Rickettsiales</taxon>
        <taxon>Anaplasmataceae</taxon>
        <taxon>Ehrlichia</taxon>
    </lineage>
</organism>